<dbReference type="OMA" id="HEGTGIY"/>
<dbReference type="EMBL" id="CM009299">
    <property type="protein sequence ID" value="PNT18555.2"/>
    <property type="molecule type" value="Genomic_DNA"/>
</dbReference>
<evidence type="ECO:0000313" key="3">
    <source>
        <dbReference type="Proteomes" id="UP000006729"/>
    </source>
</evidence>
<dbReference type="Proteomes" id="UP000006729">
    <property type="component" value="Chromosome 10"/>
</dbReference>
<dbReference type="PANTHER" id="PTHR35109:SF2">
    <property type="entry name" value="LATE EMBRYOGENESIS ABUNDANT PROTEIN"/>
    <property type="match status" value="1"/>
</dbReference>
<gene>
    <name evidence="2" type="ORF">POPTR_010G247750v4</name>
</gene>
<name>A0A2K1YZV2_POPTR</name>
<comment type="caution">
    <text evidence="2">The sequence shown here is derived from an EMBL/GenBank/DDBJ whole genome shotgun (WGS) entry which is preliminary data.</text>
</comment>
<accession>A0A2K1YZV2</accession>
<organism evidence="2 3">
    <name type="scientific">Populus trichocarpa</name>
    <name type="common">Western balsam poplar</name>
    <name type="synonym">Populus balsamifera subsp. trichocarpa</name>
    <dbReference type="NCBI Taxonomy" id="3694"/>
    <lineage>
        <taxon>Eukaryota</taxon>
        <taxon>Viridiplantae</taxon>
        <taxon>Streptophyta</taxon>
        <taxon>Embryophyta</taxon>
        <taxon>Tracheophyta</taxon>
        <taxon>Spermatophyta</taxon>
        <taxon>Magnoliopsida</taxon>
        <taxon>eudicotyledons</taxon>
        <taxon>Gunneridae</taxon>
        <taxon>Pentapetalae</taxon>
        <taxon>rosids</taxon>
        <taxon>fabids</taxon>
        <taxon>Malpighiales</taxon>
        <taxon>Salicaceae</taxon>
        <taxon>Saliceae</taxon>
        <taxon>Populus</taxon>
    </lineage>
</organism>
<dbReference type="AlphaFoldDB" id="A0A2K1YZV2"/>
<proteinExistence type="predicted"/>
<keyword evidence="3" id="KW-1185">Reference proteome</keyword>
<dbReference type="Gramene" id="Potri.010G248600.3.v4.1">
    <property type="protein sequence ID" value="Potri.010G248600.3.v4.1"/>
    <property type="gene ID" value="Potri.010G248600.v4.1"/>
</dbReference>
<dbReference type="OrthoDB" id="845962at2759"/>
<protein>
    <submittedName>
        <fullName evidence="2">Uncharacterized protein</fullName>
    </submittedName>
</protein>
<feature type="compositionally biased region" description="Basic and acidic residues" evidence="1">
    <location>
        <begin position="62"/>
        <end position="72"/>
    </location>
</feature>
<evidence type="ECO:0000256" key="1">
    <source>
        <dbReference type="SAM" id="MobiDB-lite"/>
    </source>
</evidence>
<dbReference type="PANTHER" id="PTHR35109">
    <property type="entry name" value="GLUTAMATE RACEMASE"/>
    <property type="match status" value="1"/>
</dbReference>
<reference evidence="2 3" key="1">
    <citation type="journal article" date="2006" name="Science">
        <title>The genome of black cottonwood, Populus trichocarpa (Torr. &amp; Gray).</title>
        <authorList>
            <person name="Tuskan G.A."/>
            <person name="Difazio S."/>
            <person name="Jansson S."/>
            <person name="Bohlmann J."/>
            <person name="Grigoriev I."/>
            <person name="Hellsten U."/>
            <person name="Putnam N."/>
            <person name="Ralph S."/>
            <person name="Rombauts S."/>
            <person name="Salamov A."/>
            <person name="Schein J."/>
            <person name="Sterck L."/>
            <person name="Aerts A."/>
            <person name="Bhalerao R.R."/>
            <person name="Bhalerao R.P."/>
            <person name="Blaudez D."/>
            <person name="Boerjan W."/>
            <person name="Brun A."/>
            <person name="Brunner A."/>
            <person name="Busov V."/>
            <person name="Campbell M."/>
            <person name="Carlson J."/>
            <person name="Chalot M."/>
            <person name="Chapman J."/>
            <person name="Chen G.L."/>
            <person name="Cooper D."/>
            <person name="Coutinho P.M."/>
            <person name="Couturier J."/>
            <person name="Covert S."/>
            <person name="Cronk Q."/>
            <person name="Cunningham R."/>
            <person name="Davis J."/>
            <person name="Degroeve S."/>
            <person name="Dejardin A."/>
            <person name="Depamphilis C."/>
            <person name="Detter J."/>
            <person name="Dirks B."/>
            <person name="Dubchak I."/>
            <person name="Duplessis S."/>
            <person name="Ehlting J."/>
            <person name="Ellis B."/>
            <person name="Gendler K."/>
            <person name="Goodstein D."/>
            <person name="Gribskov M."/>
            <person name="Grimwood J."/>
            <person name="Groover A."/>
            <person name="Gunter L."/>
            <person name="Hamberger B."/>
            <person name="Heinze B."/>
            <person name="Helariutta Y."/>
            <person name="Henrissat B."/>
            <person name="Holligan D."/>
            <person name="Holt R."/>
            <person name="Huang W."/>
            <person name="Islam-Faridi N."/>
            <person name="Jones S."/>
            <person name="Jones-Rhoades M."/>
            <person name="Jorgensen R."/>
            <person name="Joshi C."/>
            <person name="Kangasjarvi J."/>
            <person name="Karlsson J."/>
            <person name="Kelleher C."/>
            <person name="Kirkpatrick R."/>
            <person name="Kirst M."/>
            <person name="Kohler A."/>
            <person name="Kalluri U."/>
            <person name="Larimer F."/>
            <person name="Leebens-Mack J."/>
            <person name="Leple J.C."/>
            <person name="Locascio P."/>
            <person name="Lou Y."/>
            <person name="Lucas S."/>
            <person name="Martin F."/>
            <person name="Montanini B."/>
            <person name="Napoli C."/>
            <person name="Nelson D.R."/>
            <person name="Nelson C."/>
            <person name="Nieminen K."/>
            <person name="Nilsson O."/>
            <person name="Pereda V."/>
            <person name="Peter G."/>
            <person name="Philippe R."/>
            <person name="Pilate G."/>
            <person name="Poliakov A."/>
            <person name="Razumovskaya J."/>
            <person name="Richardson P."/>
            <person name="Rinaldi C."/>
            <person name="Ritland K."/>
            <person name="Rouze P."/>
            <person name="Ryaboy D."/>
            <person name="Schmutz J."/>
            <person name="Schrader J."/>
            <person name="Segerman B."/>
            <person name="Shin H."/>
            <person name="Siddiqui A."/>
            <person name="Sterky F."/>
            <person name="Terry A."/>
            <person name="Tsai C.J."/>
            <person name="Uberbacher E."/>
            <person name="Unneberg P."/>
            <person name="Vahala J."/>
            <person name="Wall K."/>
            <person name="Wessler S."/>
            <person name="Yang G."/>
            <person name="Yin T."/>
            <person name="Douglas C."/>
            <person name="Marra M."/>
            <person name="Sandberg G."/>
            <person name="Van de Peer Y."/>
            <person name="Rokhsar D."/>
        </authorList>
    </citation>
    <scope>NUCLEOTIDE SEQUENCE [LARGE SCALE GENOMIC DNA]</scope>
    <source>
        <strain evidence="3">cv. Nisqually</strain>
    </source>
</reference>
<dbReference type="GO" id="GO:0006979">
    <property type="term" value="P:response to oxidative stress"/>
    <property type="evidence" value="ECO:0007669"/>
    <property type="project" value="EnsemblPlants"/>
</dbReference>
<evidence type="ECO:0000313" key="2">
    <source>
        <dbReference type="EMBL" id="PNT18555.2"/>
    </source>
</evidence>
<sequence>MKPSCFKSLSAIICAIIALAMLLSTGVNLAQARVLPASSLASTKSPSSQVLVNSESKESMPNTTQTVAASLRRIPPSGSNPIQNKSKPRVKG</sequence>
<feature type="region of interest" description="Disordered" evidence="1">
    <location>
        <begin position="62"/>
        <end position="84"/>
    </location>
</feature>